<feature type="compositionally biased region" description="Acidic residues" evidence="1">
    <location>
        <begin position="34"/>
        <end position="48"/>
    </location>
</feature>
<reference evidence="3 4" key="1">
    <citation type="journal article" date="2023" name="Commun. Biol.">
        <title>Genome analysis of Parmales, the sister group of diatoms, reveals the evolutionary specialization of diatoms from phago-mixotrophs to photoautotrophs.</title>
        <authorList>
            <person name="Ban H."/>
            <person name="Sato S."/>
            <person name="Yoshikawa S."/>
            <person name="Yamada K."/>
            <person name="Nakamura Y."/>
            <person name="Ichinomiya M."/>
            <person name="Sato N."/>
            <person name="Blanc-Mathieu R."/>
            <person name="Endo H."/>
            <person name="Kuwata A."/>
            <person name="Ogata H."/>
        </authorList>
    </citation>
    <scope>NUCLEOTIDE SEQUENCE [LARGE SCALE GENOMIC DNA]</scope>
</reference>
<dbReference type="Proteomes" id="UP001165060">
    <property type="component" value="Unassembled WGS sequence"/>
</dbReference>
<proteinExistence type="predicted"/>
<organism evidence="3 4">
    <name type="scientific">Tetraparma gracilis</name>
    <dbReference type="NCBI Taxonomy" id="2962635"/>
    <lineage>
        <taxon>Eukaryota</taxon>
        <taxon>Sar</taxon>
        <taxon>Stramenopiles</taxon>
        <taxon>Ochrophyta</taxon>
        <taxon>Bolidophyceae</taxon>
        <taxon>Parmales</taxon>
        <taxon>Triparmaceae</taxon>
        <taxon>Tetraparma</taxon>
    </lineage>
</organism>
<gene>
    <name evidence="3" type="ORF">TeGR_g12430</name>
</gene>
<feature type="region of interest" description="Disordered" evidence="1">
    <location>
        <begin position="32"/>
        <end position="53"/>
    </location>
</feature>
<evidence type="ECO:0000256" key="2">
    <source>
        <dbReference type="SAM" id="SignalP"/>
    </source>
</evidence>
<protein>
    <submittedName>
        <fullName evidence="3">Uncharacterized protein</fullName>
    </submittedName>
</protein>
<comment type="caution">
    <text evidence="3">The sequence shown here is derived from an EMBL/GenBank/DDBJ whole genome shotgun (WGS) entry which is preliminary data.</text>
</comment>
<dbReference type="EMBL" id="BRYB01001380">
    <property type="protein sequence ID" value="GMI24406.1"/>
    <property type="molecule type" value="Genomic_DNA"/>
</dbReference>
<keyword evidence="4" id="KW-1185">Reference proteome</keyword>
<evidence type="ECO:0000313" key="4">
    <source>
        <dbReference type="Proteomes" id="UP001165060"/>
    </source>
</evidence>
<name>A0ABQ6ME30_9STRA</name>
<sequence>MLIKTLALTLALPALVASHGHTGPSYDKDLGYWPEEDCLPEPEPEPEPEPSINPNYHSVGSCYTHGADPSVTCNIAAADCEAGGGSPYDPGYISGYSGCCHCEGSCDHSQETSEDTCAYPDTVTSVGSCYTHGADPSVTCNVAAADCEAAGGSPYDPGYISGYSGCCHCFGDCDHSAETGDSCTYTDAPVVPEPELEPEELTSVGSCYMHGADPSVTCNVAAADCEAAGGSPYDPGYVRRFLDVAVSTFHYENTLSARAREHIQLNRRLEAEGEGTCHYSDKCCKNPLTDDCVLIGHVPVGHSDVVLDHCPTAEEGASGLFSEEVDETMGRFGGCCKEEAASVDWEYVDGTSTGADIEGNTGCQRDGSCEYLGQTCCYNSAGDHRCWLYEGLPLLPGTYGGMAACPMPSGPQGWIYQVDESDGRDNHCCEDLGDFVMPPNFRTQALDGNPCFVTTAKRTTKLGDCTDFTGHFAGYALTDYVSSDIHIFADDAAAVAAGCTLGEHPEKIVDCSAAVQEMKVAFSEEITLPPMEVPEGVEGALEMVANILEATLLELIGGDNVEVTVTSINGIAVLPSRRRRLDDGDATVVEFAVTVTEPCAGGVCADDANAGVAAVAALSESLVTLEENMENFDEVMATKAVEVAEAAFDGEELPAEVAAMVTAMDDMVVTADAFAAPTAEEVETGAAETVAINIAPDETADDESADEEEEEDMFGDGAAGTATVAVGALGVAALVVAGL</sequence>
<evidence type="ECO:0000313" key="3">
    <source>
        <dbReference type="EMBL" id="GMI24406.1"/>
    </source>
</evidence>
<feature type="signal peptide" evidence="2">
    <location>
        <begin position="1"/>
        <end position="18"/>
    </location>
</feature>
<keyword evidence="2" id="KW-0732">Signal</keyword>
<evidence type="ECO:0000256" key="1">
    <source>
        <dbReference type="SAM" id="MobiDB-lite"/>
    </source>
</evidence>
<accession>A0ABQ6ME30</accession>
<feature type="chain" id="PRO_5046892008" evidence="2">
    <location>
        <begin position="19"/>
        <end position="739"/>
    </location>
</feature>